<organism evidence="2 3">
    <name type="scientific">Magallana gigas</name>
    <name type="common">Pacific oyster</name>
    <name type="synonym">Crassostrea gigas</name>
    <dbReference type="NCBI Taxonomy" id="29159"/>
    <lineage>
        <taxon>Eukaryota</taxon>
        <taxon>Metazoa</taxon>
        <taxon>Spiralia</taxon>
        <taxon>Lophotrochozoa</taxon>
        <taxon>Mollusca</taxon>
        <taxon>Bivalvia</taxon>
        <taxon>Autobranchia</taxon>
        <taxon>Pteriomorphia</taxon>
        <taxon>Ostreida</taxon>
        <taxon>Ostreoidea</taxon>
        <taxon>Ostreidae</taxon>
        <taxon>Magallana</taxon>
    </lineage>
</organism>
<accession>A0A8W8L0U4</accession>
<feature type="chain" id="PRO_5036444821" evidence="1">
    <location>
        <begin position="23"/>
        <end position="254"/>
    </location>
</feature>
<proteinExistence type="predicted"/>
<dbReference type="EnsemblMetazoa" id="G26118.3">
    <property type="protein sequence ID" value="G26118.3:cds"/>
    <property type="gene ID" value="G26118"/>
</dbReference>
<dbReference type="AlphaFoldDB" id="A0A8W8L0U4"/>
<evidence type="ECO:0000313" key="2">
    <source>
        <dbReference type="EnsemblMetazoa" id="G26118.3:cds"/>
    </source>
</evidence>
<name>A0A8W8L0U4_MAGGI</name>
<evidence type="ECO:0000313" key="3">
    <source>
        <dbReference type="Proteomes" id="UP000005408"/>
    </source>
</evidence>
<reference evidence="2" key="1">
    <citation type="submission" date="2022-08" db="UniProtKB">
        <authorList>
            <consortium name="EnsemblMetazoa"/>
        </authorList>
    </citation>
    <scope>IDENTIFICATION</scope>
    <source>
        <strain evidence="2">05x7-T-G4-1.051#20</strain>
    </source>
</reference>
<protein>
    <submittedName>
        <fullName evidence="2">Uncharacterized protein</fullName>
    </submittedName>
</protein>
<sequence>FIMKFLFVYQFVLLLCTTKSESTWVDLPILHPLIQPIWVNKTWDEDTNVSNYNMRFRGPSDTKEELDVISLVEVERGDRMSIFESHVQVPLGDYMFISLKSASTSDTFKMSIVGDAKSGSQDQFPGRLCEFEITRETIEQKTWYLALPYGPCYSDPKENLDIFVYFEVNLRKGNQSYLYKGMEENNSDLKKYVEYVDEIDVHSLFIYNKNLQADGYQSDTPFICILVMKYMPSQQDIITVYGWTMQIENKTNVH</sequence>
<evidence type="ECO:0000256" key="1">
    <source>
        <dbReference type="SAM" id="SignalP"/>
    </source>
</evidence>
<dbReference type="Proteomes" id="UP000005408">
    <property type="component" value="Unassembled WGS sequence"/>
</dbReference>
<feature type="signal peptide" evidence="1">
    <location>
        <begin position="1"/>
        <end position="22"/>
    </location>
</feature>
<keyword evidence="3" id="KW-1185">Reference proteome</keyword>
<keyword evidence="1" id="KW-0732">Signal</keyword>